<feature type="compositionally biased region" description="Polar residues" evidence="1">
    <location>
        <begin position="900"/>
        <end position="914"/>
    </location>
</feature>
<feature type="compositionally biased region" description="Polar residues" evidence="1">
    <location>
        <begin position="1165"/>
        <end position="1184"/>
    </location>
</feature>
<feature type="compositionally biased region" description="Low complexity" evidence="1">
    <location>
        <begin position="890"/>
        <end position="899"/>
    </location>
</feature>
<feature type="region of interest" description="Disordered" evidence="1">
    <location>
        <begin position="1147"/>
        <end position="1198"/>
    </location>
</feature>
<gene>
    <name evidence="2" type="ORF">V1264_014299</name>
</gene>
<feature type="compositionally biased region" description="Basic and acidic residues" evidence="1">
    <location>
        <begin position="915"/>
        <end position="939"/>
    </location>
</feature>
<keyword evidence="3" id="KW-1185">Reference proteome</keyword>
<dbReference type="EMBL" id="JBAMIC010000003">
    <property type="protein sequence ID" value="KAK7110419.1"/>
    <property type="molecule type" value="Genomic_DNA"/>
</dbReference>
<comment type="caution">
    <text evidence="2">The sequence shown here is derived from an EMBL/GenBank/DDBJ whole genome shotgun (WGS) entry which is preliminary data.</text>
</comment>
<dbReference type="Proteomes" id="UP001374579">
    <property type="component" value="Unassembled WGS sequence"/>
</dbReference>
<evidence type="ECO:0000256" key="1">
    <source>
        <dbReference type="SAM" id="MobiDB-lite"/>
    </source>
</evidence>
<feature type="compositionally biased region" description="Basic and acidic residues" evidence="1">
    <location>
        <begin position="670"/>
        <end position="680"/>
    </location>
</feature>
<organism evidence="2 3">
    <name type="scientific">Littorina saxatilis</name>
    <dbReference type="NCBI Taxonomy" id="31220"/>
    <lineage>
        <taxon>Eukaryota</taxon>
        <taxon>Metazoa</taxon>
        <taxon>Spiralia</taxon>
        <taxon>Lophotrochozoa</taxon>
        <taxon>Mollusca</taxon>
        <taxon>Gastropoda</taxon>
        <taxon>Caenogastropoda</taxon>
        <taxon>Littorinimorpha</taxon>
        <taxon>Littorinoidea</taxon>
        <taxon>Littorinidae</taxon>
        <taxon>Littorina</taxon>
    </lineage>
</organism>
<dbReference type="AlphaFoldDB" id="A0AAN9GJM6"/>
<protein>
    <submittedName>
        <fullName evidence="2">Uncharacterized protein</fullName>
    </submittedName>
</protein>
<feature type="compositionally biased region" description="Polar residues" evidence="1">
    <location>
        <begin position="345"/>
        <end position="358"/>
    </location>
</feature>
<feature type="region of interest" description="Disordered" evidence="1">
    <location>
        <begin position="238"/>
        <end position="271"/>
    </location>
</feature>
<feature type="compositionally biased region" description="Polar residues" evidence="1">
    <location>
        <begin position="179"/>
        <end position="193"/>
    </location>
</feature>
<evidence type="ECO:0000313" key="2">
    <source>
        <dbReference type="EMBL" id="KAK7110419.1"/>
    </source>
</evidence>
<feature type="compositionally biased region" description="Basic and acidic residues" evidence="1">
    <location>
        <begin position="243"/>
        <end position="259"/>
    </location>
</feature>
<feature type="compositionally biased region" description="Basic residues" evidence="1">
    <location>
        <begin position="829"/>
        <end position="845"/>
    </location>
</feature>
<feature type="region of interest" description="Disordered" evidence="1">
    <location>
        <begin position="337"/>
        <end position="364"/>
    </location>
</feature>
<sequence>MQETGPRGDTQYTGDTENMEIRNTVITRSTQVKKDDSEQNDQAVRMSLRSNPAQNMSPSPVGNSTTSFAGDTTIGSAANNAVKNRAKESSSDASASETADEGPMESGEPHEGNENDQQSLGQKAADTCHKGAGVDTQSSLRLRPDQRENSEDENSLACQTPRLEQDNNPEEAWDVNGTIAESRTQTNITNTDSVIAEPGKDAMVTNTASSNEIADSCTETANHAEDVAKGILFKQEEEATDIEENKEALSVSERNEKTANKNGQTDMIPRAPPVKPEIITVRLQQSPHVQAGSLSMRENRAKATEITQLQDRTYKENNVQVNAVKYKEQQTSEIATAENETTAESFQLDTQPDSPGSSTKEDTNSRLYFVVDNGEGGYKVFQADGTEVTEPEMVAGGDAGTNSVVHLSVTDLQVPEDKEASEVKVETGVKGTQPYQIDPSLIPIKAIPAMSMLQPPQARGGDPDKAETFPYMPPDPTFMYMPEEGVMKSQPVPKPTRGRRGRRKSPTNLTPGLRLPVPCGLPLTQYPRQRVKRTYRRYNLPTSTALPSQYYTGVNSGGETDSQPPDAAGDMLGYKDIAGVSPRYGNTGWYWGDEYYAPQHQWYAERGRGRGRGRSRRGSGGVRQYLQHRLLWARYTGRSQEALDRVLTIINSKCSLKGEESKPVVGGKTWSRERAPEAADRQVLNDQRLDTATSSELQNPYDVYHGRNFSSNISNMMAGGTNSSGYLSQSGIGSNAVVDGNGYIVYLNQEDSNEYPSHTIPFIPNETTNTNSGGGDTAKMSNAAEVAREGSAHLDSGYCQQSDKTKNIRNTPPRRLKTPVSPVKEQKAGKRQHSGGGNRKKRVRRSLTFSSPIKQEETLTATESLANVMKDSNDTEREDPSPAPTPTPLPSISSLLQSSNNTGISINIHLTNNDNSDRTSRTGGEETAAERSRSTVEHTASDCATRGDIGSRHVKGNTLHYPVPRYTVEWRGNYQDSGASDWFHPYQQAPPNIGSSYRNPYREPGGYYMMDRPYHPMDCYYTADYTKDWAGAYSKYPPNHFLPKYEPPQVAVSSAYPGWGRHSDVYADAHHDSFVARTTQASDTPYSYYHRAAPYQGKPGFADEAFLQSRDAAAIGERHSMQRLASNADSTSSYRLADRHEAVYGMHPSSDVHESAQEQQDMEGNVQNMSPQREPSVNLDSSLEGQRGDLQDQETVNQ</sequence>
<proteinExistence type="predicted"/>
<feature type="compositionally biased region" description="Polar residues" evidence="1">
    <location>
        <begin position="847"/>
        <end position="865"/>
    </location>
</feature>
<feature type="compositionally biased region" description="Basic residues" evidence="1">
    <location>
        <begin position="496"/>
        <end position="505"/>
    </location>
</feature>
<evidence type="ECO:0000313" key="3">
    <source>
        <dbReference type="Proteomes" id="UP001374579"/>
    </source>
</evidence>
<name>A0AAN9GJM6_9CAEN</name>
<feature type="region of interest" description="Disordered" evidence="1">
    <location>
        <begin position="488"/>
        <end position="521"/>
    </location>
</feature>
<feature type="compositionally biased region" description="Polar residues" evidence="1">
    <location>
        <begin position="48"/>
        <end position="82"/>
    </location>
</feature>
<accession>A0AAN9GJM6</accession>
<feature type="region of interest" description="Disordered" evidence="1">
    <location>
        <begin position="661"/>
        <end position="680"/>
    </location>
</feature>
<feature type="region of interest" description="Disordered" evidence="1">
    <location>
        <begin position="787"/>
        <end position="939"/>
    </location>
</feature>
<feature type="compositionally biased region" description="Basic and acidic residues" evidence="1">
    <location>
        <begin position="871"/>
        <end position="880"/>
    </location>
</feature>
<feature type="region of interest" description="Disordered" evidence="1">
    <location>
        <begin position="1"/>
        <end position="200"/>
    </location>
</feature>
<reference evidence="2 3" key="1">
    <citation type="submission" date="2024-02" db="EMBL/GenBank/DDBJ databases">
        <title>Chromosome-scale genome assembly of the rough periwinkle Littorina saxatilis.</title>
        <authorList>
            <person name="De Jode A."/>
            <person name="Faria R."/>
            <person name="Formenti G."/>
            <person name="Sims Y."/>
            <person name="Smith T.P."/>
            <person name="Tracey A."/>
            <person name="Wood J.M.D."/>
            <person name="Zagrodzka Z.B."/>
            <person name="Johannesson K."/>
            <person name="Butlin R.K."/>
            <person name="Leder E.H."/>
        </authorList>
    </citation>
    <scope>NUCLEOTIDE SEQUENCE [LARGE SCALE GENOMIC DNA]</scope>
    <source>
        <strain evidence="2">Snail1</strain>
        <tissue evidence="2">Muscle</tissue>
    </source>
</reference>